<evidence type="ECO:0000256" key="1">
    <source>
        <dbReference type="SAM" id="MobiDB-lite"/>
    </source>
</evidence>
<evidence type="ECO:0000313" key="3">
    <source>
        <dbReference type="Proteomes" id="UP001210211"/>
    </source>
</evidence>
<proteinExistence type="predicted"/>
<feature type="compositionally biased region" description="Basic and acidic residues" evidence="1">
    <location>
        <begin position="79"/>
        <end position="93"/>
    </location>
</feature>
<sequence>MRSHCGSCKITVCPMCSRFELGRKLVIQRSTIHHDSKDNLINELVEYTRFLLAENQQLKERIEELELVQSLASLPTSSKGKEPLLEPIARKEDSDSDYEPQSRKPTGIVINMMNEEMVSTQVPDPRRGKRVLNRLYNIELLMEIPGCEKFKVQAILDTGSNSMLHR</sequence>
<keyword evidence="3" id="KW-1185">Reference proteome</keyword>
<protein>
    <submittedName>
        <fullName evidence="2">Uncharacterized protein</fullName>
    </submittedName>
</protein>
<feature type="region of interest" description="Disordered" evidence="1">
    <location>
        <begin position="76"/>
        <end position="104"/>
    </location>
</feature>
<name>A0AAD5ZV41_9POAL</name>
<gene>
    <name evidence="2" type="ORF">LUZ61_008302</name>
</gene>
<dbReference type="AlphaFoldDB" id="A0AAD5ZV41"/>
<accession>A0AAD5ZV41</accession>
<comment type="caution">
    <text evidence="2">The sequence shown here is derived from an EMBL/GenBank/DDBJ whole genome shotgun (WGS) entry which is preliminary data.</text>
</comment>
<organism evidence="2 3">
    <name type="scientific">Rhynchospora tenuis</name>
    <dbReference type="NCBI Taxonomy" id="198213"/>
    <lineage>
        <taxon>Eukaryota</taxon>
        <taxon>Viridiplantae</taxon>
        <taxon>Streptophyta</taxon>
        <taxon>Embryophyta</taxon>
        <taxon>Tracheophyta</taxon>
        <taxon>Spermatophyta</taxon>
        <taxon>Magnoliopsida</taxon>
        <taxon>Liliopsida</taxon>
        <taxon>Poales</taxon>
        <taxon>Cyperaceae</taxon>
        <taxon>Cyperoideae</taxon>
        <taxon>Rhynchosporeae</taxon>
        <taxon>Rhynchospora</taxon>
    </lineage>
</organism>
<dbReference type="EMBL" id="JAMRDG010000001">
    <property type="protein sequence ID" value="KAJ3704597.1"/>
    <property type="molecule type" value="Genomic_DNA"/>
</dbReference>
<evidence type="ECO:0000313" key="2">
    <source>
        <dbReference type="EMBL" id="KAJ3704597.1"/>
    </source>
</evidence>
<reference evidence="2 3" key="1">
    <citation type="journal article" date="2022" name="Cell">
        <title>Repeat-based holocentromeres influence genome architecture and karyotype evolution.</title>
        <authorList>
            <person name="Hofstatter P.G."/>
            <person name="Thangavel G."/>
            <person name="Lux T."/>
            <person name="Neumann P."/>
            <person name="Vondrak T."/>
            <person name="Novak P."/>
            <person name="Zhang M."/>
            <person name="Costa L."/>
            <person name="Castellani M."/>
            <person name="Scott A."/>
            <person name="Toegelov H."/>
            <person name="Fuchs J."/>
            <person name="Mata-Sucre Y."/>
            <person name="Dias Y."/>
            <person name="Vanzela A.L.L."/>
            <person name="Huettel B."/>
            <person name="Almeida C.C.S."/>
            <person name="Simkova H."/>
            <person name="Souza G."/>
            <person name="Pedrosa-Harand A."/>
            <person name="Macas J."/>
            <person name="Mayer K.F.X."/>
            <person name="Houben A."/>
            <person name="Marques A."/>
        </authorList>
    </citation>
    <scope>NUCLEOTIDE SEQUENCE [LARGE SCALE GENOMIC DNA]</scope>
    <source>
        <strain evidence="2">RhyTen1mFocal</strain>
    </source>
</reference>
<dbReference type="Proteomes" id="UP001210211">
    <property type="component" value="Unassembled WGS sequence"/>
</dbReference>